<dbReference type="RefSeq" id="WP_076465219.1">
    <property type="nucleotide sequence ID" value="NZ_FTMN01000010.1"/>
</dbReference>
<dbReference type="SUPFAM" id="SSF49313">
    <property type="entry name" value="Cadherin-like"/>
    <property type="match status" value="1"/>
</dbReference>
<dbReference type="Proteomes" id="UP000186895">
    <property type="component" value="Unassembled WGS sequence"/>
</dbReference>
<dbReference type="InterPro" id="IPR051561">
    <property type="entry name" value="FRAS1_ECM"/>
</dbReference>
<dbReference type="GO" id="GO:0009653">
    <property type="term" value="P:anatomical structure morphogenesis"/>
    <property type="evidence" value="ECO:0007669"/>
    <property type="project" value="TreeGrafter"/>
</dbReference>
<dbReference type="NCBIfam" id="NF041766">
    <property type="entry name" value="choice_anch_U"/>
    <property type="match status" value="1"/>
</dbReference>
<dbReference type="EMBL" id="FTMN01000010">
    <property type="protein sequence ID" value="SIQ86974.1"/>
    <property type="molecule type" value="Genomic_DNA"/>
</dbReference>
<dbReference type="PANTHER" id="PTHR45739">
    <property type="entry name" value="MATRIX PROTEIN, PUTATIVE-RELATED"/>
    <property type="match status" value="1"/>
</dbReference>
<keyword evidence="1" id="KW-0732">Signal</keyword>
<dbReference type="InterPro" id="IPR039005">
    <property type="entry name" value="CSPG_rpt"/>
</dbReference>
<feature type="compositionally biased region" description="Pro residues" evidence="4">
    <location>
        <begin position="830"/>
        <end position="842"/>
    </location>
</feature>
<reference evidence="6 7" key="1">
    <citation type="submission" date="2017-01" db="EMBL/GenBank/DDBJ databases">
        <authorList>
            <person name="Mah S.A."/>
            <person name="Swanson W.J."/>
            <person name="Moy G.W."/>
            <person name="Vacquier V.D."/>
        </authorList>
    </citation>
    <scope>NUCLEOTIDE SEQUENCE [LARGE SCALE GENOMIC DNA]</scope>
    <source>
        <strain evidence="6 7">DSM 7027</strain>
    </source>
</reference>
<evidence type="ECO:0000313" key="7">
    <source>
        <dbReference type="Proteomes" id="UP000186895"/>
    </source>
</evidence>
<evidence type="ECO:0000259" key="5">
    <source>
        <dbReference type="PROSITE" id="PS50268"/>
    </source>
</evidence>
<dbReference type="GO" id="GO:0016020">
    <property type="term" value="C:membrane"/>
    <property type="evidence" value="ECO:0007669"/>
    <property type="project" value="InterPro"/>
</dbReference>
<evidence type="ECO:0000256" key="4">
    <source>
        <dbReference type="SAM" id="MobiDB-lite"/>
    </source>
</evidence>
<sequence>MADYDTTPGNITESGDFEDLVGPSGTNDRWLFNEAGIYTFIGSLASGGDNSDMIDSLPVTFGSYAGTGYYIEAYSISLSNIVINSSTEFSITPKSTTGSSFVLNTALTDTPLTYIYPTSGDHTIRIGNGTVVLDYTLTLHIAERPDNEAPNTLYLSDQSVSYSEGNHYVTVGTLQTSDSNRGDSHTYSLVSGAGSTDNGFFTLSGTSLQAIDPQAMDPGTYSVRVRTEDLGGLTREEAFSITVIDDIAPEVQSITAAEGPPGSIEYTVTFNEAVLTVSADDFTLNGTGSAAGSIAEITGSGTAFTVTVNNLSGEGHLRLDLKDANNITDASGNNAEAFNTGSSMYFDTVAPVINASSISLTGASGINGEFIVGDTITATWDNSASGDNNGDVASVTMDFSDFGGNSAVTASNTGGFWSATFEVLEGILDATDLNLTVNATDNSDNLGSGSSTDVSLDNELPHPPSANAPLEVFENAGTNTVIGSVSASDDDGYSFNLSDDAGGRFNINSTTGEITYAGGGLDHENSPAISITATTTDNAGNTANQTLNIDVLDVNDAPAFLPIAATGDYTENGTDADLWTANGIDTIETGQSLLMVKLLVGGVIDGTDEHLVADELSGPIELVTGTQSLSLNGQPLDVTIVDSDYDLEVTLEASTLALTDWQGLVESLSYRHISDAPTAGPREISIVSIQDDGGTLNNGRDLTSGTKGTRTFEVHVINDSPVITVNSGPGVLVGRSITLDSSHLNADDPDDASDQLTYTLDSIPARGTLALDGTTLDIGDTFTQQDIEDGLVTFTAGDLSGEAAFELTLADGGEDGATNVSTTFSLSVRVPPPPPTPEPEPTLPDINDWENLPDPDADGIPDEVEDQVISPTGVPGDGNGDGIDDSEQKDVTSLPFFPQGQEGEDNHVFITLTGGSLNGKSTGSGVELLNVHQQDRPEDAPDSMDIPLGMIAFEALLGDDRFGSTQTFSLYVDDTTAVNGFWKQNNEGNWVNLASSDYGGQVVLEGNRMRLDFQLTDNGEFDADNSANGRILDPGALAFNTDTLSEQVQALYIAYYQRPADSAGLEFWTDYLNDQSGSLEQIVDAFASSEESQTLYGEINDTNVSQFLIDLYGSLFNRAIDSEGLAFYRNAFITGEYEDGRPATAGNMMLDILQGAQNGDAELIDTKLDAARTFTWLLDPDQDGEVTATYDANDLSTVRDWLQGVTDNDSAPGVSGIHSLIRNEVAEAGDPITLVGNNGVSELLL</sequence>
<dbReference type="Gene3D" id="2.60.40.60">
    <property type="entry name" value="Cadherins"/>
    <property type="match status" value="1"/>
</dbReference>
<evidence type="ECO:0000256" key="1">
    <source>
        <dbReference type="ARBA" id="ARBA00022729"/>
    </source>
</evidence>
<dbReference type="Pfam" id="PF13946">
    <property type="entry name" value="DUF4214"/>
    <property type="match status" value="1"/>
</dbReference>
<dbReference type="Gene3D" id="2.60.40.1220">
    <property type="match status" value="1"/>
</dbReference>
<feature type="region of interest" description="Disordered" evidence="4">
    <location>
        <begin position="826"/>
        <end position="845"/>
    </location>
</feature>
<accession>A0A1N6WA50</accession>
<dbReference type="InterPro" id="IPR014755">
    <property type="entry name" value="Cu-Rt/internalin_Ig-like"/>
</dbReference>
<dbReference type="Pfam" id="PF16184">
    <property type="entry name" value="Cadherin_3"/>
    <property type="match status" value="1"/>
</dbReference>
<evidence type="ECO:0000313" key="6">
    <source>
        <dbReference type="EMBL" id="SIQ86974.1"/>
    </source>
</evidence>
<organism evidence="6 7">
    <name type="scientific">Marinobacterium stanieri</name>
    <dbReference type="NCBI Taxonomy" id="49186"/>
    <lineage>
        <taxon>Bacteria</taxon>
        <taxon>Pseudomonadati</taxon>
        <taxon>Pseudomonadota</taxon>
        <taxon>Gammaproteobacteria</taxon>
        <taxon>Oceanospirillales</taxon>
        <taxon>Oceanospirillaceae</taxon>
        <taxon>Marinobacterium</taxon>
    </lineage>
</organism>
<keyword evidence="3" id="KW-0325">Glycoprotein</keyword>
<dbReference type="CDD" id="cd11304">
    <property type="entry name" value="Cadherin_repeat"/>
    <property type="match status" value="1"/>
</dbReference>
<dbReference type="STRING" id="49186.SAMN05421647_11056"/>
<feature type="domain" description="Cadherin" evidence="5">
    <location>
        <begin position="464"/>
        <end position="560"/>
    </location>
</feature>
<protein>
    <recommendedName>
        <fullName evidence="5">Cadherin domain-containing protein</fullName>
    </recommendedName>
</protein>
<gene>
    <name evidence="6" type="ORF">SAMN05421647_11056</name>
</gene>
<dbReference type="GO" id="GO:0007156">
    <property type="term" value="P:homophilic cell adhesion via plasma membrane adhesion molecules"/>
    <property type="evidence" value="ECO:0007669"/>
    <property type="project" value="InterPro"/>
</dbReference>
<dbReference type="AlphaFoldDB" id="A0A1N6WA50"/>
<proteinExistence type="predicted"/>
<dbReference type="InterPro" id="IPR015919">
    <property type="entry name" value="Cadherin-like_sf"/>
</dbReference>
<dbReference type="SMART" id="SM00112">
    <property type="entry name" value="CA"/>
    <property type="match status" value="2"/>
</dbReference>
<keyword evidence="2" id="KW-0677">Repeat</keyword>
<feature type="region of interest" description="Disordered" evidence="4">
    <location>
        <begin position="440"/>
        <end position="460"/>
    </location>
</feature>
<dbReference type="InterPro" id="IPR053784">
    <property type="entry name" value="Choice_anch_U_dom"/>
</dbReference>
<dbReference type="InterPro" id="IPR025282">
    <property type="entry name" value="DUF4214"/>
</dbReference>
<dbReference type="InterPro" id="IPR002126">
    <property type="entry name" value="Cadherin-like_dom"/>
</dbReference>
<evidence type="ECO:0000256" key="2">
    <source>
        <dbReference type="ARBA" id="ARBA00022737"/>
    </source>
</evidence>
<dbReference type="PANTHER" id="PTHR45739:SF8">
    <property type="entry name" value="FRAS1-RELATED EXTRACELLULAR MATRIX PROTEIN 1"/>
    <property type="match status" value="1"/>
</dbReference>
<feature type="compositionally biased region" description="Polar residues" evidence="4">
    <location>
        <begin position="440"/>
        <end position="455"/>
    </location>
</feature>
<evidence type="ECO:0000256" key="3">
    <source>
        <dbReference type="ARBA" id="ARBA00023180"/>
    </source>
</evidence>
<dbReference type="GO" id="GO:0005509">
    <property type="term" value="F:calcium ion binding"/>
    <property type="evidence" value="ECO:0007669"/>
    <property type="project" value="InterPro"/>
</dbReference>
<name>A0A1N6WA50_9GAMM</name>
<dbReference type="PROSITE" id="PS51854">
    <property type="entry name" value="CSPG"/>
    <property type="match status" value="1"/>
</dbReference>
<dbReference type="PROSITE" id="PS50268">
    <property type="entry name" value="CADHERIN_2"/>
    <property type="match status" value="1"/>
</dbReference>
<keyword evidence="7" id="KW-1185">Reference proteome</keyword>